<gene>
    <name evidence="2" type="ORF">KK1_002045</name>
</gene>
<sequence length="99" mass="11531">MVLVSPPLTYTNYHTWYGSMMMSLLIKNKEGFIDGSIQEPSVDSSIRPFWQRCNTMFLGWLVRSMSAEIAQSIIWRSRASEVWAELKERLSHADLFRIS</sequence>
<dbReference type="EMBL" id="CM003613">
    <property type="protein sequence ID" value="KYP55820.1"/>
    <property type="molecule type" value="Genomic_DNA"/>
</dbReference>
<organism evidence="2 3">
    <name type="scientific">Cajanus cajan</name>
    <name type="common">Pigeon pea</name>
    <name type="synonym">Cajanus indicus</name>
    <dbReference type="NCBI Taxonomy" id="3821"/>
    <lineage>
        <taxon>Eukaryota</taxon>
        <taxon>Viridiplantae</taxon>
        <taxon>Streptophyta</taxon>
        <taxon>Embryophyta</taxon>
        <taxon>Tracheophyta</taxon>
        <taxon>Spermatophyta</taxon>
        <taxon>Magnoliopsida</taxon>
        <taxon>eudicotyledons</taxon>
        <taxon>Gunneridae</taxon>
        <taxon>Pentapetalae</taxon>
        <taxon>rosids</taxon>
        <taxon>fabids</taxon>
        <taxon>Fabales</taxon>
        <taxon>Fabaceae</taxon>
        <taxon>Papilionoideae</taxon>
        <taxon>50 kb inversion clade</taxon>
        <taxon>NPAAA clade</taxon>
        <taxon>indigoferoid/millettioid clade</taxon>
        <taxon>Phaseoleae</taxon>
        <taxon>Cajanus</taxon>
    </lineage>
</organism>
<keyword evidence="3" id="KW-1185">Reference proteome</keyword>
<proteinExistence type="predicted"/>
<dbReference type="PANTHER" id="PTHR37610:SF55">
    <property type="entry name" value="RETROTRANSPOSON COPIA-LIKE N-TERMINAL DOMAIN-CONTAINING PROTEIN"/>
    <property type="match status" value="1"/>
</dbReference>
<dbReference type="AlphaFoldDB" id="A0A151SLX8"/>
<evidence type="ECO:0000313" key="3">
    <source>
        <dbReference type="Proteomes" id="UP000075243"/>
    </source>
</evidence>
<dbReference type="InterPro" id="IPR029472">
    <property type="entry name" value="Copia-like_N"/>
</dbReference>
<accession>A0A151SLX8</accession>
<evidence type="ECO:0000313" key="2">
    <source>
        <dbReference type="EMBL" id="KYP55820.1"/>
    </source>
</evidence>
<dbReference type="Pfam" id="PF14244">
    <property type="entry name" value="Retrotran_gag_3"/>
    <property type="match status" value="1"/>
</dbReference>
<name>A0A151SLX8_CAJCA</name>
<evidence type="ECO:0000259" key="1">
    <source>
        <dbReference type="Pfam" id="PF14244"/>
    </source>
</evidence>
<dbReference type="Gramene" id="C.cajan_01995.t">
    <property type="protein sequence ID" value="C.cajan_01995.t.cds1"/>
    <property type="gene ID" value="C.cajan_01995"/>
</dbReference>
<feature type="domain" description="Retrotransposon Copia-like N-terminal" evidence="1">
    <location>
        <begin position="1"/>
        <end position="41"/>
    </location>
</feature>
<reference evidence="2 3" key="1">
    <citation type="journal article" date="2012" name="Nat. Biotechnol.">
        <title>Draft genome sequence of pigeonpea (Cajanus cajan), an orphan legume crop of resource-poor farmers.</title>
        <authorList>
            <person name="Varshney R.K."/>
            <person name="Chen W."/>
            <person name="Li Y."/>
            <person name="Bharti A.K."/>
            <person name="Saxena R.K."/>
            <person name="Schlueter J.A."/>
            <person name="Donoghue M.T."/>
            <person name="Azam S."/>
            <person name="Fan G."/>
            <person name="Whaley A.M."/>
            <person name="Farmer A.D."/>
            <person name="Sheridan J."/>
            <person name="Iwata A."/>
            <person name="Tuteja R."/>
            <person name="Penmetsa R.V."/>
            <person name="Wu W."/>
            <person name="Upadhyaya H.D."/>
            <person name="Yang S.P."/>
            <person name="Shah T."/>
            <person name="Saxena K.B."/>
            <person name="Michael T."/>
            <person name="McCombie W.R."/>
            <person name="Yang B."/>
            <person name="Zhang G."/>
            <person name="Yang H."/>
            <person name="Wang J."/>
            <person name="Spillane C."/>
            <person name="Cook D.R."/>
            <person name="May G.D."/>
            <person name="Xu X."/>
            <person name="Jackson S.A."/>
        </authorList>
    </citation>
    <scope>NUCLEOTIDE SEQUENCE [LARGE SCALE GENOMIC DNA]</scope>
    <source>
        <strain evidence="3">cv. Asha</strain>
    </source>
</reference>
<dbReference type="Proteomes" id="UP000075243">
    <property type="component" value="Chromosome 11"/>
</dbReference>
<protein>
    <recommendedName>
        <fullName evidence="1">Retrotransposon Copia-like N-terminal domain-containing protein</fullName>
    </recommendedName>
</protein>
<dbReference type="PANTHER" id="PTHR37610">
    <property type="entry name" value="CCHC-TYPE DOMAIN-CONTAINING PROTEIN"/>
    <property type="match status" value="1"/>
</dbReference>